<dbReference type="Pfam" id="PF00001">
    <property type="entry name" value="7tm_1"/>
    <property type="match status" value="1"/>
</dbReference>
<feature type="domain" description="G-protein coupled receptors family 1 profile" evidence="9">
    <location>
        <begin position="1"/>
        <end position="72"/>
    </location>
</feature>
<dbReference type="AlphaFoldDB" id="A0A9N7YWK4"/>
<keyword evidence="5 8" id="KW-0472">Membrane</keyword>
<evidence type="ECO:0000256" key="4">
    <source>
        <dbReference type="ARBA" id="ARBA00023040"/>
    </source>
</evidence>
<evidence type="ECO:0000259" key="9">
    <source>
        <dbReference type="PROSITE" id="PS50262"/>
    </source>
</evidence>
<keyword evidence="11" id="KW-1185">Reference proteome</keyword>
<feature type="transmembrane region" description="Helical" evidence="8">
    <location>
        <begin position="48"/>
        <end position="75"/>
    </location>
</feature>
<evidence type="ECO:0000256" key="1">
    <source>
        <dbReference type="ARBA" id="ARBA00004141"/>
    </source>
</evidence>
<dbReference type="InterPro" id="IPR017452">
    <property type="entry name" value="GPCR_Rhodpsn_7TM"/>
</dbReference>
<proteinExistence type="predicted"/>
<evidence type="ECO:0000256" key="3">
    <source>
        <dbReference type="ARBA" id="ARBA00022989"/>
    </source>
</evidence>
<dbReference type="Gene3D" id="1.20.1070.10">
    <property type="entry name" value="Rhodopsin 7-helix transmembrane proteins"/>
    <property type="match status" value="1"/>
</dbReference>
<dbReference type="PANTHER" id="PTHR45695:SF8">
    <property type="entry name" value="NEUROMEDIN-B RECEPTOR"/>
    <property type="match status" value="1"/>
</dbReference>
<protein>
    <recommendedName>
        <fullName evidence="9">G-protein coupled receptors family 1 profile domain-containing protein</fullName>
    </recommendedName>
</protein>
<reference evidence="10" key="1">
    <citation type="submission" date="2020-03" db="EMBL/GenBank/DDBJ databases">
        <authorList>
            <person name="Weist P."/>
        </authorList>
    </citation>
    <scope>NUCLEOTIDE SEQUENCE</scope>
</reference>
<accession>A0A9N7YWK4</accession>
<comment type="subcellular location">
    <subcellularLocation>
        <location evidence="1">Membrane</location>
        <topology evidence="1">Multi-pass membrane protein</topology>
    </subcellularLocation>
</comment>
<comment type="caution">
    <text evidence="10">The sequence shown here is derived from an EMBL/GenBank/DDBJ whole genome shotgun (WGS) entry which is preliminary data.</text>
</comment>
<dbReference type="Proteomes" id="UP001153269">
    <property type="component" value="Unassembled WGS sequence"/>
</dbReference>
<dbReference type="PROSITE" id="PS50262">
    <property type="entry name" value="G_PROTEIN_RECEP_F1_2"/>
    <property type="match status" value="1"/>
</dbReference>
<keyword evidence="6" id="KW-0675">Receptor</keyword>
<evidence type="ECO:0000256" key="6">
    <source>
        <dbReference type="ARBA" id="ARBA00023170"/>
    </source>
</evidence>
<sequence length="210" mass="23772">MRSLTMETRKRLSKIVLVFVGLFALCWFPNHVLYMYRSFNYNHMDLSLVHLVITLLARVLSFSSSCVNPFALYLLSESFRRHFNSSSCGCGRRGSTPEACPSRLPANSTGYCPDSAASPLINAQTEKCLMGIQGQRSKVTETKRFSFLRPRLYRSITVGFINVDMLDEVLLQVKLRVPAERTVGSVASAPHRHRGSETWVLCAQLIRRVH</sequence>
<keyword evidence="3 8" id="KW-1133">Transmembrane helix</keyword>
<evidence type="ECO:0000256" key="8">
    <source>
        <dbReference type="SAM" id="Phobius"/>
    </source>
</evidence>
<name>A0A9N7YWK4_PLEPL</name>
<evidence type="ECO:0000256" key="5">
    <source>
        <dbReference type="ARBA" id="ARBA00023136"/>
    </source>
</evidence>
<keyword evidence="2 8" id="KW-0812">Transmembrane</keyword>
<evidence type="ECO:0000313" key="11">
    <source>
        <dbReference type="Proteomes" id="UP001153269"/>
    </source>
</evidence>
<organism evidence="10 11">
    <name type="scientific">Pleuronectes platessa</name>
    <name type="common">European plaice</name>
    <dbReference type="NCBI Taxonomy" id="8262"/>
    <lineage>
        <taxon>Eukaryota</taxon>
        <taxon>Metazoa</taxon>
        <taxon>Chordata</taxon>
        <taxon>Craniata</taxon>
        <taxon>Vertebrata</taxon>
        <taxon>Euteleostomi</taxon>
        <taxon>Actinopterygii</taxon>
        <taxon>Neopterygii</taxon>
        <taxon>Teleostei</taxon>
        <taxon>Neoteleostei</taxon>
        <taxon>Acanthomorphata</taxon>
        <taxon>Carangaria</taxon>
        <taxon>Pleuronectiformes</taxon>
        <taxon>Pleuronectoidei</taxon>
        <taxon>Pleuronectidae</taxon>
        <taxon>Pleuronectes</taxon>
    </lineage>
</organism>
<dbReference type="PRINTS" id="PR00237">
    <property type="entry name" value="GPCRRHODOPSN"/>
</dbReference>
<dbReference type="InterPro" id="IPR000276">
    <property type="entry name" value="GPCR_Rhodpsn"/>
</dbReference>
<gene>
    <name evidence="10" type="ORF">PLEPLA_LOCUS28254</name>
</gene>
<evidence type="ECO:0000256" key="2">
    <source>
        <dbReference type="ARBA" id="ARBA00022692"/>
    </source>
</evidence>
<dbReference type="PANTHER" id="PTHR45695">
    <property type="entry name" value="LEUCOKININ RECEPTOR-RELATED"/>
    <property type="match status" value="1"/>
</dbReference>
<dbReference type="GO" id="GO:0005886">
    <property type="term" value="C:plasma membrane"/>
    <property type="evidence" value="ECO:0007669"/>
    <property type="project" value="TreeGrafter"/>
</dbReference>
<keyword evidence="7" id="KW-0807">Transducer</keyword>
<keyword evidence="4" id="KW-0297">G-protein coupled receptor</keyword>
<dbReference type="SUPFAM" id="SSF81321">
    <property type="entry name" value="Family A G protein-coupled receptor-like"/>
    <property type="match status" value="1"/>
</dbReference>
<evidence type="ECO:0000313" key="10">
    <source>
        <dbReference type="EMBL" id="CAB1440488.1"/>
    </source>
</evidence>
<dbReference type="GO" id="GO:0008188">
    <property type="term" value="F:neuropeptide receptor activity"/>
    <property type="evidence" value="ECO:0007669"/>
    <property type="project" value="TreeGrafter"/>
</dbReference>
<evidence type="ECO:0000256" key="7">
    <source>
        <dbReference type="ARBA" id="ARBA00023224"/>
    </source>
</evidence>
<dbReference type="EMBL" id="CADEAL010002458">
    <property type="protein sequence ID" value="CAB1440488.1"/>
    <property type="molecule type" value="Genomic_DNA"/>
</dbReference>
<feature type="transmembrane region" description="Helical" evidence="8">
    <location>
        <begin position="12"/>
        <end position="36"/>
    </location>
</feature>